<comment type="caution">
    <text evidence="3">The sequence shown here is derived from an EMBL/GenBank/DDBJ whole genome shotgun (WGS) entry which is preliminary data.</text>
</comment>
<evidence type="ECO:0000313" key="4">
    <source>
        <dbReference type="Proteomes" id="UP001153269"/>
    </source>
</evidence>
<dbReference type="EMBL" id="CADEAL010001946">
    <property type="protein sequence ID" value="CAB1436821.1"/>
    <property type="molecule type" value="Genomic_DNA"/>
</dbReference>
<accession>A0A9N7YRE5</accession>
<keyword evidence="4" id="KW-1185">Reference proteome</keyword>
<feature type="region of interest" description="Disordered" evidence="1">
    <location>
        <begin position="84"/>
        <end position="104"/>
    </location>
</feature>
<dbReference type="AlphaFoldDB" id="A0A9N7YRE5"/>
<name>A0A9N7YRE5_PLEPL</name>
<keyword evidence="2" id="KW-0812">Transmembrane</keyword>
<keyword evidence="2" id="KW-1133">Transmembrane helix</keyword>
<evidence type="ECO:0000256" key="1">
    <source>
        <dbReference type="SAM" id="MobiDB-lite"/>
    </source>
</evidence>
<proteinExistence type="predicted"/>
<sequence length="168" mass="18017">MKNAIMAQLSPTVVPQGHGADIAFVSVSFVSTISAHLLLLPLENATKRRRCSSWPRPIHVIVTAMDRTCGGVISTNAGFCPSSRHGVSNEVKKRTGKSSTQRRNNLLRNGGKEASAFIFSAHCGGVCGLDNNITCSPSENPDSPVDDYSYSSRWGLMSHEDGQSLAMP</sequence>
<gene>
    <name evidence="3" type="ORF">PLEPLA_LOCUS24854</name>
</gene>
<evidence type="ECO:0000256" key="2">
    <source>
        <dbReference type="SAM" id="Phobius"/>
    </source>
</evidence>
<protein>
    <submittedName>
        <fullName evidence="3">Uncharacterized protein</fullName>
    </submittedName>
</protein>
<reference evidence="3" key="1">
    <citation type="submission" date="2020-03" db="EMBL/GenBank/DDBJ databases">
        <authorList>
            <person name="Weist P."/>
        </authorList>
    </citation>
    <scope>NUCLEOTIDE SEQUENCE</scope>
</reference>
<organism evidence="3 4">
    <name type="scientific">Pleuronectes platessa</name>
    <name type="common">European plaice</name>
    <dbReference type="NCBI Taxonomy" id="8262"/>
    <lineage>
        <taxon>Eukaryota</taxon>
        <taxon>Metazoa</taxon>
        <taxon>Chordata</taxon>
        <taxon>Craniata</taxon>
        <taxon>Vertebrata</taxon>
        <taxon>Euteleostomi</taxon>
        <taxon>Actinopterygii</taxon>
        <taxon>Neopterygii</taxon>
        <taxon>Teleostei</taxon>
        <taxon>Neoteleostei</taxon>
        <taxon>Acanthomorphata</taxon>
        <taxon>Carangaria</taxon>
        <taxon>Pleuronectiformes</taxon>
        <taxon>Pleuronectoidei</taxon>
        <taxon>Pleuronectidae</taxon>
        <taxon>Pleuronectes</taxon>
    </lineage>
</organism>
<dbReference type="Proteomes" id="UP001153269">
    <property type="component" value="Unassembled WGS sequence"/>
</dbReference>
<feature type="transmembrane region" description="Helical" evidence="2">
    <location>
        <begin position="20"/>
        <end position="40"/>
    </location>
</feature>
<keyword evidence="2" id="KW-0472">Membrane</keyword>
<evidence type="ECO:0000313" key="3">
    <source>
        <dbReference type="EMBL" id="CAB1436821.1"/>
    </source>
</evidence>